<dbReference type="PANTHER" id="PTHR30026">
    <property type="entry name" value="OUTER MEMBRANE PROTEIN TOLC"/>
    <property type="match status" value="1"/>
</dbReference>
<keyword evidence="5" id="KW-0812">Transmembrane</keyword>
<comment type="subcellular location">
    <subcellularLocation>
        <location evidence="1">Cell outer membrane</location>
    </subcellularLocation>
</comment>
<evidence type="ECO:0000256" key="1">
    <source>
        <dbReference type="ARBA" id="ARBA00004442"/>
    </source>
</evidence>
<evidence type="ECO:0000256" key="2">
    <source>
        <dbReference type="ARBA" id="ARBA00007613"/>
    </source>
</evidence>
<dbReference type="RefSeq" id="WP_074226184.1">
    <property type="nucleotide sequence ID" value="NZ_FSRC01000003.1"/>
</dbReference>
<keyword evidence="6" id="KW-0472">Membrane</keyword>
<evidence type="ECO:0000256" key="6">
    <source>
        <dbReference type="ARBA" id="ARBA00023136"/>
    </source>
</evidence>
<evidence type="ECO:0000256" key="4">
    <source>
        <dbReference type="ARBA" id="ARBA00022452"/>
    </source>
</evidence>
<evidence type="ECO:0000313" key="8">
    <source>
        <dbReference type="EMBL" id="SIO12425.1"/>
    </source>
</evidence>
<evidence type="ECO:0000313" key="9">
    <source>
        <dbReference type="Proteomes" id="UP000185221"/>
    </source>
</evidence>
<evidence type="ECO:0000256" key="5">
    <source>
        <dbReference type="ARBA" id="ARBA00022692"/>
    </source>
</evidence>
<sequence>MDFPFSSKLLGFTFFALTFLISPQSKAQDSITYSLEEMVQRAKDQSPASLRAKTRRENRYWGYRFFRSNYNPQLRLNGNIPSYSQAFNNVEQPDGSIQFREVNQNFIDVGLGLQQVIAPTGGTVSVNTSTNRFDNFLAGDNDVQTSWSGIPLNVSLSQPIFAYNPYKWDKKIQPLLFEESKREFVEEAERISMMVTELFFDYLIAQVNFEIASKNLANTENIYSIEKKRYEIGATFEDKLLQVELQTLQAKQDLAQAQLDLERSSLAVNSYIGLNQNAKIKLLSPNEIPDLNVDIAEAINYAFQHRSEALGFERRMLESEADVANAKGQRLSMNLNASYGYNNAALTWGGIYDNPNTQALVNLGISVPILDWGRNKARMSQALANQQLTEYEVEQERINFEQEIFTKVRNFLMIRDRIEVTKKSDEVAEKRYQIALNRYQTGNVTISDLNIAQNEKDTNKRAFFNSLKDYWMAYYELRALTLYDFENKELLYIPELEQ</sequence>
<dbReference type="Gene3D" id="1.20.1600.10">
    <property type="entry name" value="Outer membrane efflux proteins (OEP)"/>
    <property type="match status" value="1"/>
</dbReference>
<keyword evidence="4" id="KW-1134">Transmembrane beta strand</keyword>
<reference evidence="9" key="1">
    <citation type="submission" date="2016-11" db="EMBL/GenBank/DDBJ databases">
        <authorList>
            <person name="Varghese N."/>
            <person name="Submissions S."/>
        </authorList>
    </citation>
    <scope>NUCLEOTIDE SEQUENCE [LARGE SCALE GENOMIC DNA]</scope>
    <source>
        <strain evidence="9">DSM 15292</strain>
    </source>
</reference>
<dbReference type="InterPro" id="IPR003423">
    <property type="entry name" value="OMP_efflux"/>
</dbReference>
<name>A0A1N6GYG7_9BACT</name>
<dbReference type="PANTHER" id="PTHR30026:SF20">
    <property type="entry name" value="OUTER MEMBRANE PROTEIN TOLC"/>
    <property type="match status" value="1"/>
</dbReference>
<evidence type="ECO:0000256" key="3">
    <source>
        <dbReference type="ARBA" id="ARBA00022448"/>
    </source>
</evidence>
<keyword evidence="3" id="KW-0813">Transport</keyword>
<keyword evidence="9" id="KW-1185">Reference proteome</keyword>
<protein>
    <submittedName>
        <fullName evidence="8">Outer membrane protein TolC</fullName>
    </submittedName>
</protein>
<dbReference type="Proteomes" id="UP000185221">
    <property type="component" value="Unassembled WGS sequence"/>
</dbReference>
<dbReference type="GO" id="GO:1990281">
    <property type="term" value="C:efflux pump complex"/>
    <property type="evidence" value="ECO:0007669"/>
    <property type="project" value="TreeGrafter"/>
</dbReference>
<dbReference type="STRING" id="226505.SAMN05444394_3376"/>
<dbReference type="InterPro" id="IPR051906">
    <property type="entry name" value="TolC-like"/>
</dbReference>
<dbReference type="Pfam" id="PF02321">
    <property type="entry name" value="OEP"/>
    <property type="match status" value="2"/>
</dbReference>
<comment type="similarity">
    <text evidence="2">Belongs to the outer membrane factor (OMF) (TC 1.B.17) family.</text>
</comment>
<accession>A0A1N6GYG7</accession>
<keyword evidence="7" id="KW-0998">Cell outer membrane</keyword>
<gene>
    <name evidence="8" type="ORF">SAMN05444394_3376</name>
</gene>
<dbReference type="GO" id="GO:0015288">
    <property type="term" value="F:porin activity"/>
    <property type="evidence" value="ECO:0007669"/>
    <property type="project" value="TreeGrafter"/>
</dbReference>
<dbReference type="OrthoDB" id="940457at2"/>
<dbReference type="GO" id="GO:0009279">
    <property type="term" value="C:cell outer membrane"/>
    <property type="evidence" value="ECO:0007669"/>
    <property type="project" value="UniProtKB-SubCell"/>
</dbReference>
<dbReference type="GO" id="GO:0015562">
    <property type="term" value="F:efflux transmembrane transporter activity"/>
    <property type="evidence" value="ECO:0007669"/>
    <property type="project" value="InterPro"/>
</dbReference>
<dbReference type="SUPFAM" id="SSF56954">
    <property type="entry name" value="Outer membrane efflux proteins (OEP)"/>
    <property type="match status" value="1"/>
</dbReference>
<dbReference type="AlphaFoldDB" id="A0A1N6GYG7"/>
<dbReference type="EMBL" id="FSRC01000003">
    <property type="protein sequence ID" value="SIO12425.1"/>
    <property type="molecule type" value="Genomic_DNA"/>
</dbReference>
<evidence type="ECO:0000256" key="7">
    <source>
        <dbReference type="ARBA" id="ARBA00023237"/>
    </source>
</evidence>
<proteinExistence type="inferred from homology"/>
<organism evidence="8 9">
    <name type="scientific">Algoriphagus halophilus</name>
    <dbReference type="NCBI Taxonomy" id="226505"/>
    <lineage>
        <taxon>Bacteria</taxon>
        <taxon>Pseudomonadati</taxon>
        <taxon>Bacteroidota</taxon>
        <taxon>Cytophagia</taxon>
        <taxon>Cytophagales</taxon>
        <taxon>Cyclobacteriaceae</taxon>
        <taxon>Algoriphagus</taxon>
    </lineage>
</organism>